<dbReference type="GO" id="GO:0003964">
    <property type="term" value="F:RNA-directed DNA polymerase activity"/>
    <property type="evidence" value="ECO:0007669"/>
    <property type="project" value="UniProtKB-KW"/>
</dbReference>
<gene>
    <name evidence="2" type="ORF">WG66_19952</name>
</gene>
<evidence type="ECO:0000313" key="3">
    <source>
        <dbReference type="Proteomes" id="UP000054988"/>
    </source>
</evidence>
<keyword evidence="2" id="KW-0808">Transferase</keyword>
<comment type="caution">
    <text evidence="2">The sequence shown here is derived from an EMBL/GenBank/DDBJ whole genome shotgun (WGS) entry which is preliminary data.</text>
</comment>
<dbReference type="EMBL" id="LATX01002548">
    <property type="protein sequence ID" value="KTB27473.1"/>
    <property type="molecule type" value="Genomic_DNA"/>
</dbReference>
<feature type="compositionally biased region" description="Pro residues" evidence="1">
    <location>
        <begin position="186"/>
        <end position="196"/>
    </location>
</feature>
<keyword evidence="2" id="KW-0548">Nucleotidyltransferase</keyword>
<organism evidence="2 3">
    <name type="scientific">Moniliophthora roreri</name>
    <name type="common">Frosty pod rot fungus</name>
    <name type="synonym">Monilia roreri</name>
    <dbReference type="NCBI Taxonomy" id="221103"/>
    <lineage>
        <taxon>Eukaryota</taxon>
        <taxon>Fungi</taxon>
        <taxon>Dikarya</taxon>
        <taxon>Basidiomycota</taxon>
        <taxon>Agaricomycotina</taxon>
        <taxon>Agaricomycetes</taxon>
        <taxon>Agaricomycetidae</taxon>
        <taxon>Agaricales</taxon>
        <taxon>Marasmiineae</taxon>
        <taxon>Marasmiaceae</taxon>
        <taxon>Moniliophthora</taxon>
    </lineage>
</organism>
<keyword evidence="2" id="KW-0695">RNA-directed DNA polymerase</keyword>
<sequence>MIQVPSLRTFVMQIQTVQNFGWHMQPTPNEFRMLLNWPANNLSRSPPSPHPALVYLGHLIEPDQIIPFIPETNQSPPPLQVLPPSSIPTLQAPPVMMTPLMMDLSLSSTFPPLNQEAPLSMPPPSESKPRPLLIQVPRPSNLIWRVSTPQEYRNVTTVTSLPRYCSMQTVSSTPIFNPSESLLPLTEPPQNPSLAN</sequence>
<dbReference type="AlphaFoldDB" id="A0A0W0ETR3"/>
<proteinExistence type="predicted"/>
<name>A0A0W0ETR3_MONRR</name>
<protein>
    <submittedName>
        <fullName evidence="2">Putative reverse transcriptase-rnase h-integrase</fullName>
    </submittedName>
</protein>
<dbReference type="Proteomes" id="UP000054988">
    <property type="component" value="Unassembled WGS sequence"/>
</dbReference>
<evidence type="ECO:0000313" key="2">
    <source>
        <dbReference type="EMBL" id="KTB27473.1"/>
    </source>
</evidence>
<feature type="region of interest" description="Disordered" evidence="1">
    <location>
        <begin position="176"/>
        <end position="196"/>
    </location>
</feature>
<reference evidence="2 3" key="1">
    <citation type="submission" date="2015-12" db="EMBL/GenBank/DDBJ databases">
        <title>Draft genome sequence of Moniliophthora roreri, the causal agent of frosty pod rot of cacao.</title>
        <authorList>
            <person name="Aime M.C."/>
            <person name="Diaz-Valderrama J.R."/>
            <person name="Kijpornyongpan T."/>
            <person name="Phillips-Mora W."/>
        </authorList>
    </citation>
    <scope>NUCLEOTIDE SEQUENCE [LARGE SCALE GENOMIC DNA]</scope>
    <source>
        <strain evidence="2 3">MCA 2952</strain>
    </source>
</reference>
<evidence type="ECO:0000256" key="1">
    <source>
        <dbReference type="SAM" id="MobiDB-lite"/>
    </source>
</evidence>
<accession>A0A0W0ETR3</accession>